<name>A0A147GLL7_9BURK</name>
<dbReference type="SUPFAM" id="SSF46894">
    <property type="entry name" value="C-terminal effector domain of the bipartite response regulators"/>
    <property type="match status" value="1"/>
</dbReference>
<feature type="domain" description="HTH luxR-type" evidence="4">
    <location>
        <begin position="1"/>
        <end position="63"/>
    </location>
</feature>
<comment type="caution">
    <text evidence="5">The sequence shown here is derived from an EMBL/GenBank/DDBJ whole genome shotgun (WGS) entry which is preliminary data.</text>
</comment>
<dbReference type="AlphaFoldDB" id="A0A147GLL7"/>
<keyword evidence="1" id="KW-0805">Transcription regulation</keyword>
<gene>
    <name evidence="5" type="ORF">NS331_24260</name>
</gene>
<sequence length="66" mass="7234">MAEPLTRKEIRVLELLAAGYSNAAMAEKLFVSDSTVRTHLRNINLKLGARSRTQAVALARQAGVVR</sequence>
<dbReference type="InterPro" id="IPR016032">
    <property type="entry name" value="Sig_transdc_resp-reg_C-effctor"/>
</dbReference>
<evidence type="ECO:0000256" key="2">
    <source>
        <dbReference type="ARBA" id="ARBA00023125"/>
    </source>
</evidence>
<dbReference type="EMBL" id="LDSL01000203">
    <property type="protein sequence ID" value="KTT13464.1"/>
    <property type="molecule type" value="Genomic_DNA"/>
</dbReference>
<dbReference type="Gene3D" id="1.10.10.10">
    <property type="entry name" value="Winged helix-like DNA-binding domain superfamily/Winged helix DNA-binding domain"/>
    <property type="match status" value="1"/>
</dbReference>
<dbReference type="SMART" id="SM00421">
    <property type="entry name" value="HTH_LUXR"/>
    <property type="match status" value="1"/>
</dbReference>
<dbReference type="InterPro" id="IPR000792">
    <property type="entry name" value="Tscrpt_reg_LuxR_C"/>
</dbReference>
<dbReference type="GO" id="GO:0006355">
    <property type="term" value="P:regulation of DNA-templated transcription"/>
    <property type="evidence" value="ECO:0007669"/>
    <property type="project" value="InterPro"/>
</dbReference>
<reference evidence="5 6" key="1">
    <citation type="journal article" date="2016" name="Front. Microbiol.">
        <title>Genomic Resource of Rice Seed Associated Bacteria.</title>
        <authorList>
            <person name="Midha S."/>
            <person name="Bansal K."/>
            <person name="Sharma S."/>
            <person name="Kumar N."/>
            <person name="Patil P.P."/>
            <person name="Chaudhry V."/>
            <person name="Patil P.B."/>
        </authorList>
    </citation>
    <scope>NUCLEOTIDE SEQUENCE [LARGE SCALE GENOMIC DNA]</scope>
    <source>
        <strain evidence="5 6">NS331</strain>
    </source>
</reference>
<dbReference type="Pfam" id="PF00196">
    <property type="entry name" value="GerE"/>
    <property type="match status" value="1"/>
</dbReference>
<evidence type="ECO:0000256" key="1">
    <source>
        <dbReference type="ARBA" id="ARBA00023015"/>
    </source>
</evidence>
<evidence type="ECO:0000313" key="5">
    <source>
        <dbReference type="EMBL" id="KTT13464.1"/>
    </source>
</evidence>
<keyword evidence="3" id="KW-0804">Transcription</keyword>
<dbReference type="CDD" id="cd06170">
    <property type="entry name" value="LuxR_C_like"/>
    <property type="match status" value="1"/>
</dbReference>
<dbReference type="PATRIC" id="fig|433924.3.peg.2145"/>
<keyword evidence="2" id="KW-0238">DNA-binding</keyword>
<evidence type="ECO:0000259" key="4">
    <source>
        <dbReference type="PROSITE" id="PS50043"/>
    </source>
</evidence>
<dbReference type="Proteomes" id="UP000072741">
    <property type="component" value="Unassembled WGS sequence"/>
</dbReference>
<dbReference type="PROSITE" id="PS50043">
    <property type="entry name" value="HTH_LUXR_2"/>
    <property type="match status" value="1"/>
</dbReference>
<dbReference type="GO" id="GO:0003677">
    <property type="term" value="F:DNA binding"/>
    <property type="evidence" value="ECO:0007669"/>
    <property type="project" value="UniProtKB-KW"/>
</dbReference>
<accession>A0A147GLL7</accession>
<dbReference type="InterPro" id="IPR036388">
    <property type="entry name" value="WH-like_DNA-bd_sf"/>
</dbReference>
<dbReference type="PANTHER" id="PTHR44688:SF16">
    <property type="entry name" value="DNA-BINDING TRANSCRIPTIONAL ACTIVATOR DEVR_DOSR"/>
    <property type="match status" value="1"/>
</dbReference>
<dbReference type="PRINTS" id="PR00038">
    <property type="entry name" value="HTHLUXR"/>
</dbReference>
<organism evidence="5 6">
    <name type="scientific">Pseudacidovorax intermedius</name>
    <dbReference type="NCBI Taxonomy" id="433924"/>
    <lineage>
        <taxon>Bacteria</taxon>
        <taxon>Pseudomonadati</taxon>
        <taxon>Pseudomonadota</taxon>
        <taxon>Betaproteobacteria</taxon>
        <taxon>Burkholderiales</taxon>
        <taxon>Comamonadaceae</taxon>
        <taxon>Pseudacidovorax</taxon>
    </lineage>
</organism>
<protein>
    <recommendedName>
        <fullName evidence="4">HTH luxR-type domain-containing protein</fullName>
    </recommendedName>
</protein>
<keyword evidence="6" id="KW-1185">Reference proteome</keyword>
<evidence type="ECO:0000313" key="6">
    <source>
        <dbReference type="Proteomes" id="UP000072741"/>
    </source>
</evidence>
<dbReference type="PANTHER" id="PTHR44688">
    <property type="entry name" value="DNA-BINDING TRANSCRIPTIONAL ACTIVATOR DEVR_DOSR"/>
    <property type="match status" value="1"/>
</dbReference>
<proteinExistence type="predicted"/>
<evidence type="ECO:0000256" key="3">
    <source>
        <dbReference type="ARBA" id="ARBA00023163"/>
    </source>
</evidence>